<dbReference type="InterPro" id="IPR052516">
    <property type="entry name" value="N-heterocyclic_Hydroxylase"/>
</dbReference>
<dbReference type="Pfam" id="PF02738">
    <property type="entry name" value="MoCoBD_1"/>
    <property type="match status" value="1"/>
</dbReference>
<dbReference type="Proteomes" id="UP000249254">
    <property type="component" value="Unassembled WGS sequence"/>
</dbReference>
<dbReference type="InterPro" id="IPR000674">
    <property type="entry name" value="Ald_Oxase/Xan_DH_a/b"/>
</dbReference>
<dbReference type="Pfam" id="PF20256">
    <property type="entry name" value="MoCoBD_2"/>
    <property type="match status" value="2"/>
</dbReference>
<dbReference type="SUPFAM" id="SSF56003">
    <property type="entry name" value="Molybdenum cofactor-binding domain"/>
    <property type="match status" value="2"/>
</dbReference>
<gene>
    <name evidence="2" type="ORF">DJ017_01360</name>
</gene>
<reference evidence="3" key="1">
    <citation type="submission" date="2018-05" db="EMBL/GenBank/DDBJ databases">
        <authorList>
            <person name="Li X."/>
        </authorList>
    </citation>
    <scope>NUCLEOTIDE SEQUENCE [LARGE SCALE GENOMIC DNA]</scope>
    <source>
        <strain evidence="3">LX32</strain>
    </source>
</reference>
<dbReference type="SMART" id="SM01008">
    <property type="entry name" value="Ald_Xan_dh_C"/>
    <property type="match status" value="1"/>
</dbReference>
<dbReference type="AlphaFoldDB" id="A0A328AEY7"/>
<feature type="domain" description="Aldehyde oxidase/xanthine dehydrogenase a/b hammerhead" evidence="1">
    <location>
        <begin position="219"/>
        <end position="297"/>
    </location>
</feature>
<protein>
    <submittedName>
        <fullName evidence="2">Xanthine dehydrogenase family protein molybdopterin-binding subunit</fullName>
    </submittedName>
</protein>
<dbReference type="Gene3D" id="3.90.1170.50">
    <property type="entry name" value="Aldehyde oxidase/xanthine dehydrogenase, a/b hammerhead"/>
    <property type="match status" value="1"/>
</dbReference>
<dbReference type="InterPro" id="IPR008274">
    <property type="entry name" value="AldOxase/xan_DH_MoCoBD1"/>
</dbReference>
<evidence type="ECO:0000313" key="3">
    <source>
        <dbReference type="Proteomes" id="UP000249254"/>
    </source>
</evidence>
<dbReference type="PANTHER" id="PTHR47495">
    <property type="entry name" value="ALDEHYDE DEHYDROGENASE"/>
    <property type="match status" value="1"/>
</dbReference>
<dbReference type="OrthoDB" id="9767994at2"/>
<evidence type="ECO:0000259" key="1">
    <source>
        <dbReference type="SMART" id="SM01008"/>
    </source>
</evidence>
<dbReference type="Gene3D" id="3.30.365.10">
    <property type="entry name" value="Aldehyde oxidase/xanthine dehydrogenase, molybdopterin binding domain"/>
    <property type="match status" value="4"/>
</dbReference>
<dbReference type="GO" id="GO:0016491">
    <property type="term" value="F:oxidoreductase activity"/>
    <property type="evidence" value="ECO:0007669"/>
    <property type="project" value="InterPro"/>
</dbReference>
<dbReference type="InterPro" id="IPR046867">
    <property type="entry name" value="AldOxase/xan_DH_MoCoBD2"/>
</dbReference>
<organism evidence="2 3">
    <name type="scientific">Phenylobacterium soli</name>
    <dbReference type="NCBI Taxonomy" id="2170551"/>
    <lineage>
        <taxon>Bacteria</taxon>
        <taxon>Pseudomonadati</taxon>
        <taxon>Pseudomonadota</taxon>
        <taxon>Alphaproteobacteria</taxon>
        <taxon>Caulobacterales</taxon>
        <taxon>Caulobacteraceae</taxon>
        <taxon>Phenylobacterium</taxon>
    </lineage>
</organism>
<sequence length="733" mass="76851">MNKPLQRLAQGATRREALTVGATLAGGALLVGCSPANMMVDIMSMGAPHDFGAFGPFIKVAPDGWVTVICKHIEFGQGNHAGLAAIAAEEMDADWDKVKTEHAAANAKVYANSAMGVQGTGGSSAIPNSWMQLRTAGAAARAMFVQAAATKWNVPVAEIAVKNGVVSHNGGAQQATFAELLPDAAKVAPPKAPVLKDPKTFSLIGTDRVRRKDAVAKSTGTATYTQDIHLPNMLTAMVAHAPKFGGKVVSFDDSAARKVPGVVDVFQIPTGVAVVADNTWAARQGRDALKVKWDFTKAETRGTDQLSKLYADLAAGKAQPTGKTAWQAFGSKGEAAKAAGGQAAVEVTYDFPYLAHATMEPMDCVAIVKGQSCKLIHGSQGPTLDQLNAAKIVGNLPGNVEVQTLFAGGSFGRRTNFQSDYVAEAVQVAKKVGGGRPVKLVWTREDDMRAGYYRPMVHHAVRVTLDKDGLPATWRHRVVTQSIMKGSPMGTPKVDPTSVEGASDSPCLKATPVVDAQLLSPDVGVPVLWWRSVGATHTAFVMEHTIDQLAKKAGKDPVEYRRTLYAKAGAARHLAVLNLAAEKAGWTTPPPAGWTRGVAVHESFGSVVAQIAEVKLENGQPKIGRVVTAIDCGTAISPDQIAAQMEGGTCLGLSAALFGKITMKDGEVEQSNFDGYRVLRNSEAPTVETYIVPSANPPSGVGEPGTPVIAPAVANALLAMGQAPTTALPFVKA</sequence>
<name>A0A328AEY7_9CAUL</name>
<keyword evidence="3" id="KW-1185">Reference proteome</keyword>
<dbReference type="InterPro" id="IPR037165">
    <property type="entry name" value="AldOxase/xan_DH_Mopterin-bd_sf"/>
</dbReference>
<dbReference type="RefSeq" id="WP_111527022.1">
    <property type="nucleotide sequence ID" value="NZ_JBHRSG010000001.1"/>
</dbReference>
<evidence type="ECO:0000313" key="2">
    <source>
        <dbReference type="EMBL" id="RAK53270.1"/>
    </source>
</evidence>
<dbReference type="EMBL" id="QFYQ01000001">
    <property type="protein sequence ID" value="RAK53270.1"/>
    <property type="molecule type" value="Genomic_DNA"/>
</dbReference>
<accession>A0A328AEY7</accession>
<dbReference type="InterPro" id="IPR012368">
    <property type="entry name" value="OxRdtase_Mopterin-bd_su_IorB"/>
</dbReference>
<proteinExistence type="predicted"/>
<dbReference type="PROSITE" id="PS51257">
    <property type="entry name" value="PROKAR_LIPOPROTEIN"/>
    <property type="match status" value="1"/>
</dbReference>
<dbReference type="PANTHER" id="PTHR47495:SF2">
    <property type="entry name" value="ALDEHYDE DEHYDROGENASE"/>
    <property type="match status" value="1"/>
</dbReference>
<dbReference type="PIRSF" id="PIRSF036389">
    <property type="entry name" value="IOR_B"/>
    <property type="match status" value="1"/>
</dbReference>
<comment type="caution">
    <text evidence="2">The sequence shown here is derived from an EMBL/GenBank/DDBJ whole genome shotgun (WGS) entry which is preliminary data.</text>
</comment>